<accession>A0A173UWS7</accession>
<dbReference type="RefSeq" id="WP_055186708.1">
    <property type="nucleotide sequence ID" value="NZ_CYXN01000027.1"/>
</dbReference>
<dbReference type="PIRSF" id="PIRSF000463">
    <property type="entry name" value="GlgB"/>
    <property type="match status" value="1"/>
</dbReference>
<evidence type="ECO:0000259" key="13">
    <source>
        <dbReference type="SMART" id="SM00642"/>
    </source>
</evidence>
<dbReference type="PANTHER" id="PTHR43651">
    <property type="entry name" value="1,4-ALPHA-GLUCAN-BRANCHING ENZYME"/>
    <property type="match status" value="1"/>
</dbReference>
<dbReference type="InterPro" id="IPR004193">
    <property type="entry name" value="Glyco_hydro_13_N"/>
</dbReference>
<reference evidence="14 15" key="1">
    <citation type="submission" date="2015-09" db="EMBL/GenBank/DDBJ databases">
        <authorList>
            <consortium name="Pathogen Informatics"/>
        </authorList>
    </citation>
    <scope>NUCLEOTIDE SEQUENCE [LARGE SCALE GENOMIC DNA]</scope>
    <source>
        <strain evidence="14 15">2789STDY5834970</strain>
    </source>
</reference>
<dbReference type="AlphaFoldDB" id="A0A173UWS7"/>
<evidence type="ECO:0000256" key="9">
    <source>
        <dbReference type="ARBA" id="ARBA00023056"/>
    </source>
</evidence>
<dbReference type="GO" id="GO:0004553">
    <property type="term" value="F:hydrolase activity, hydrolyzing O-glycosyl compounds"/>
    <property type="evidence" value="ECO:0007669"/>
    <property type="project" value="InterPro"/>
</dbReference>
<dbReference type="Gene3D" id="3.20.20.80">
    <property type="entry name" value="Glycosidases"/>
    <property type="match status" value="1"/>
</dbReference>
<comment type="catalytic activity">
    <reaction evidence="1">
        <text>Transfers a segment of a (1-&gt;4)-alpha-D-glucan chain to a primary hydroxy group in a similar glucan chain.</text>
        <dbReference type="EC" id="2.4.1.18"/>
    </reaction>
</comment>
<dbReference type="Pfam" id="PF02922">
    <property type="entry name" value="CBM_48"/>
    <property type="match status" value="1"/>
</dbReference>
<dbReference type="InterPro" id="IPR006407">
    <property type="entry name" value="GlgB"/>
</dbReference>
<dbReference type="InterPro" id="IPR006048">
    <property type="entry name" value="A-amylase/branching_C"/>
</dbReference>
<dbReference type="NCBIfam" id="TIGR01515">
    <property type="entry name" value="branching_enzym"/>
    <property type="match status" value="1"/>
</dbReference>
<dbReference type="NCBIfam" id="NF008967">
    <property type="entry name" value="PRK12313.1"/>
    <property type="match status" value="1"/>
</dbReference>
<dbReference type="GO" id="GO:0005978">
    <property type="term" value="P:glycogen biosynthetic process"/>
    <property type="evidence" value="ECO:0007669"/>
    <property type="project" value="UniProtKB-UniRule"/>
</dbReference>
<evidence type="ECO:0000313" key="14">
    <source>
        <dbReference type="EMBL" id="CUN19409.1"/>
    </source>
</evidence>
<dbReference type="InterPro" id="IPR017853">
    <property type="entry name" value="GH"/>
</dbReference>
<dbReference type="InterPro" id="IPR013780">
    <property type="entry name" value="Glyco_hydro_b"/>
</dbReference>
<keyword evidence="10" id="KW-0119">Carbohydrate metabolism</keyword>
<dbReference type="Gene3D" id="2.60.40.1180">
    <property type="entry name" value="Golgi alpha-mannosidase II"/>
    <property type="match status" value="1"/>
</dbReference>
<dbReference type="GO" id="GO:0005829">
    <property type="term" value="C:cytosol"/>
    <property type="evidence" value="ECO:0007669"/>
    <property type="project" value="TreeGrafter"/>
</dbReference>
<evidence type="ECO:0000256" key="5">
    <source>
        <dbReference type="ARBA" id="ARBA00012541"/>
    </source>
</evidence>
<evidence type="ECO:0000313" key="15">
    <source>
        <dbReference type="Proteomes" id="UP000095649"/>
    </source>
</evidence>
<name>A0A173UWS7_9FIRM</name>
<dbReference type="Pfam" id="PF00128">
    <property type="entry name" value="Alpha-amylase"/>
    <property type="match status" value="1"/>
</dbReference>
<evidence type="ECO:0000256" key="7">
    <source>
        <dbReference type="ARBA" id="ARBA00022676"/>
    </source>
</evidence>
<keyword evidence="8 14" id="KW-0808">Transferase</keyword>
<dbReference type="InterPro" id="IPR013783">
    <property type="entry name" value="Ig-like_fold"/>
</dbReference>
<dbReference type="InterPro" id="IPR006047">
    <property type="entry name" value="GH13_cat_dom"/>
</dbReference>
<dbReference type="Proteomes" id="UP000095649">
    <property type="component" value="Unassembled WGS sequence"/>
</dbReference>
<sequence>MNYPVIPRTFFSGDCFDAYRILGAHPCTDPNGAEGWRFAVWAPGATAVEVCGGFDGWERGVPMEKADTGVWSAFIPGLAEGDLYKYRVHGADGSTVMRSDPYAFATELRPGTASKLTKLDFTFDDTAWMERRDKCRNRPLNIYELHVGSWKHKPGATQPDGSDGWYNYEELARELIPWLLEHHFTHVELLPLAEHPFDGSWGYQTTGYFSVTSRYGTPAQFAGFVNACHRMGIGVIMDFVPVHFAANADALAKFDGTHLYEYDSDVGQSEWGTCNFNYYRREVCSFLSSAAGLWMDVYHCDGIRMDAISRALYWQGDPNRGVNQGAVNFLRSLNHGLNERWPTGIYMAEDSTNFLKVTAPTRYEGVGFDYKWDMGWMHDTLDYFATPFGERPGCYGKLLFSMHYFYNELYLLALSHDEVVHGKKTIIDKLWGSYAEKCAQLRTLYFYMYTHPGKKLNFMGNELAHFREWDEKRELDWNLLEYPFHDAFQKYFANLCRIYASEPALYDGEYNPDCFEWVANESCAEGVYAWLRKGRGQNLLCVMNTQDHAHKKFPLYLKFPCSAELVLDTEAGTWGGVHKAHRKQSFHTTDGGVFGRDYTLTLDLPAMGSYLLRLSPEAPNPDAARLSANRALAQKRKAAKAAKAAAEVSDK</sequence>
<comment type="pathway">
    <text evidence="3">Glycan biosynthesis; glycogen biosynthesis.</text>
</comment>
<keyword evidence="7 14" id="KW-0328">Glycosyltransferase</keyword>
<dbReference type="SUPFAM" id="SSF51011">
    <property type="entry name" value="Glycosyl hydrolase domain"/>
    <property type="match status" value="1"/>
</dbReference>
<dbReference type="Gene3D" id="2.60.40.10">
    <property type="entry name" value="Immunoglobulins"/>
    <property type="match status" value="1"/>
</dbReference>
<proteinExistence type="inferred from homology"/>
<dbReference type="InterPro" id="IPR044143">
    <property type="entry name" value="GlgB_N_E_set_prok"/>
</dbReference>
<evidence type="ECO:0000256" key="8">
    <source>
        <dbReference type="ARBA" id="ARBA00022679"/>
    </source>
</evidence>
<evidence type="ECO:0000256" key="11">
    <source>
        <dbReference type="NCBIfam" id="TIGR01515"/>
    </source>
</evidence>
<dbReference type="CDD" id="cd02855">
    <property type="entry name" value="E_set_GBE_prok_N"/>
    <property type="match status" value="1"/>
</dbReference>
<evidence type="ECO:0000256" key="12">
    <source>
        <dbReference type="PIRSR" id="PIRSR000463-1"/>
    </source>
</evidence>
<feature type="active site" description="Proton donor" evidence="12">
    <location>
        <position position="349"/>
    </location>
</feature>
<dbReference type="EC" id="2.4.1.18" evidence="5 11"/>
<comment type="similarity">
    <text evidence="4">Belongs to the glycosyl hydrolase 13 family. GlgB subfamily.</text>
</comment>
<dbReference type="PANTHER" id="PTHR43651:SF3">
    <property type="entry name" value="1,4-ALPHA-GLUCAN-BRANCHING ENZYME"/>
    <property type="match status" value="1"/>
</dbReference>
<keyword evidence="6" id="KW-0321">Glycogen metabolism</keyword>
<dbReference type="GO" id="GO:0043169">
    <property type="term" value="F:cation binding"/>
    <property type="evidence" value="ECO:0007669"/>
    <property type="project" value="InterPro"/>
</dbReference>
<feature type="domain" description="Glycosyl hydrolase family 13 catalytic" evidence="13">
    <location>
        <begin position="144"/>
        <end position="497"/>
    </location>
</feature>
<dbReference type="UniPathway" id="UPA00164"/>
<evidence type="ECO:0000256" key="1">
    <source>
        <dbReference type="ARBA" id="ARBA00000826"/>
    </source>
</evidence>
<dbReference type="SUPFAM" id="SSF51445">
    <property type="entry name" value="(Trans)glycosidases"/>
    <property type="match status" value="1"/>
</dbReference>
<dbReference type="CDD" id="cd11322">
    <property type="entry name" value="AmyAc_Glg_BE"/>
    <property type="match status" value="1"/>
</dbReference>
<feature type="active site" description="Nucleophile" evidence="12">
    <location>
        <position position="306"/>
    </location>
</feature>
<evidence type="ECO:0000256" key="10">
    <source>
        <dbReference type="ARBA" id="ARBA00023277"/>
    </source>
</evidence>
<dbReference type="EMBL" id="CYXN01000027">
    <property type="protein sequence ID" value="CUN19409.1"/>
    <property type="molecule type" value="Genomic_DNA"/>
</dbReference>
<comment type="function">
    <text evidence="2">Catalyzes the formation of the alpha-1,6-glucosidic linkages in glycogen by scission of a 1,4-alpha-linked oligosaccharide from growing alpha-1,4-glucan chains and the subsequent attachment of the oligosaccharide to the alpha-1,6 position.</text>
</comment>
<organism evidence="14 15">
    <name type="scientific">Faecalibacterium prausnitzii</name>
    <dbReference type="NCBI Taxonomy" id="853"/>
    <lineage>
        <taxon>Bacteria</taxon>
        <taxon>Bacillati</taxon>
        <taxon>Bacillota</taxon>
        <taxon>Clostridia</taxon>
        <taxon>Eubacteriales</taxon>
        <taxon>Oscillospiraceae</taxon>
        <taxon>Faecalibacterium</taxon>
    </lineage>
</organism>
<gene>
    <name evidence="14" type="primary">glgB_1</name>
    <name evidence="14" type="ORF">ERS852582_02373</name>
</gene>
<protein>
    <recommendedName>
        <fullName evidence="5 11">1,4-alpha-glucan branching enzyme</fullName>
        <ecNumber evidence="5 11">2.4.1.18</ecNumber>
    </recommendedName>
</protein>
<evidence type="ECO:0000256" key="2">
    <source>
        <dbReference type="ARBA" id="ARBA00002953"/>
    </source>
</evidence>
<dbReference type="InterPro" id="IPR037439">
    <property type="entry name" value="Branching_enzy"/>
</dbReference>
<dbReference type="SMART" id="SM00642">
    <property type="entry name" value="Aamy"/>
    <property type="match status" value="1"/>
</dbReference>
<dbReference type="GO" id="GO:0003844">
    <property type="term" value="F:1,4-alpha-glucan branching enzyme activity"/>
    <property type="evidence" value="ECO:0007669"/>
    <property type="project" value="UniProtKB-UniRule"/>
</dbReference>
<dbReference type="OrthoDB" id="9800174at2"/>
<evidence type="ECO:0000256" key="6">
    <source>
        <dbReference type="ARBA" id="ARBA00022600"/>
    </source>
</evidence>
<keyword evidence="9" id="KW-0320">Glycogen biosynthesis</keyword>
<evidence type="ECO:0000256" key="3">
    <source>
        <dbReference type="ARBA" id="ARBA00004964"/>
    </source>
</evidence>
<dbReference type="Pfam" id="PF02806">
    <property type="entry name" value="Alpha-amylase_C"/>
    <property type="match status" value="1"/>
</dbReference>
<evidence type="ECO:0000256" key="4">
    <source>
        <dbReference type="ARBA" id="ARBA00009000"/>
    </source>
</evidence>